<organism evidence="1 2">
    <name type="scientific">Patella caerulea</name>
    <name type="common">Rayed Mediterranean limpet</name>
    <dbReference type="NCBI Taxonomy" id="87958"/>
    <lineage>
        <taxon>Eukaryota</taxon>
        <taxon>Metazoa</taxon>
        <taxon>Spiralia</taxon>
        <taxon>Lophotrochozoa</taxon>
        <taxon>Mollusca</taxon>
        <taxon>Gastropoda</taxon>
        <taxon>Patellogastropoda</taxon>
        <taxon>Patelloidea</taxon>
        <taxon>Patellidae</taxon>
        <taxon>Patella</taxon>
    </lineage>
</organism>
<proteinExistence type="predicted"/>
<dbReference type="AlphaFoldDB" id="A0AAN8GJS1"/>
<dbReference type="Proteomes" id="UP001347796">
    <property type="component" value="Unassembled WGS sequence"/>
</dbReference>
<evidence type="ECO:0000313" key="2">
    <source>
        <dbReference type="Proteomes" id="UP001347796"/>
    </source>
</evidence>
<name>A0AAN8GJS1_PATCE</name>
<accession>A0AAN8GJS1</accession>
<dbReference type="EMBL" id="JAZGQO010000015">
    <property type="protein sequence ID" value="KAK6168839.1"/>
    <property type="molecule type" value="Genomic_DNA"/>
</dbReference>
<protein>
    <submittedName>
        <fullName evidence="1">Uncharacterized protein</fullName>
    </submittedName>
</protein>
<sequence length="151" mass="17197">MDKECLLISCDNTSSMTTVSSIECLRCDHEEADTRLLLHAYHASQLHANVIIQSPDTDVFVLAISFLSSLITCNMYFLCVKRSTPTPAVYGDLGRVALQITRLQLIIKYWLHIISSKTSLLFYVYNAMQRWRLTEGDTVFALQYYLCCAVN</sequence>
<keyword evidence="2" id="KW-1185">Reference proteome</keyword>
<reference evidence="1 2" key="1">
    <citation type="submission" date="2024-01" db="EMBL/GenBank/DDBJ databases">
        <title>The genome of the rayed Mediterranean limpet Patella caerulea (Linnaeus, 1758).</title>
        <authorList>
            <person name="Anh-Thu Weber A."/>
            <person name="Halstead-Nussloch G."/>
        </authorList>
    </citation>
    <scope>NUCLEOTIDE SEQUENCE [LARGE SCALE GENOMIC DNA]</scope>
    <source>
        <strain evidence="1">AATW-2023a</strain>
        <tissue evidence="1">Whole specimen</tissue>
    </source>
</reference>
<gene>
    <name evidence="1" type="ORF">SNE40_020011</name>
</gene>
<evidence type="ECO:0000313" key="1">
    <source>
        <dbReference type="EMBL" id="KAK6168839.1"/>
    </source>
</evidence>
<comment type="caution">
    <text evidence="1">The sequence shown here is derived from an EMBL/GenBank/DDBJ whole genome shotgun (WGS) entry which is preliminary data.</text>
</comment>